<dbReference type="AlphaFoldDB" id="A0A1F7Z388"/>
<accession>A0A1F7Z388</accession>
<sequence>MLERSGYLPPDKELNSNSLIPGIVKRISTADEEKAIDLRTVVYDYDGLEVQQRVIETVRFLFSEGVIEYSDNRLRVK</sequence>
<organism evidence="1 2">
    <name type="scientific">Candidatus Woesebacteria bacterium RIFCSPHIGHO2_01_FULL_44_21</name>
    <dbReference type="NCBI Taxonomy" id="1802503"/>
    <lineage>
        <taxon>Bacteria</taxon>
        <taxon>Candidatus Woeseibacteriota</taxon>
    </lineage>
</organism>
<protein>
    <submittedName>
        <fullName evidence="1">Uncharacterized protein</fullName>
    </submittedName>
</protein>
<comment type="caution">
    <text evidence="1">The sequence shown here is derived from an EMBL/GenBank/DDBJ whole genome shotgun (WGS) entry which is preliminary data.</text>
</comment>
<dbReference type="EMBL" id="MGGP01000003">
    <property type="protein sequence ID" value="OGM33398.1"/>
    <property type="molecule type" value="Genomic_DNA"/>
</dbReference>
<gene>
    <name evidence="1" type="ORF">A2803_04325</name>
</gene>
<name>A0A1F7Z388_9BACT</name>
<proteinExistence type="predicted"/>
<evidence type="ECO:0000313" key="1">
    <source>
        <dbReference type="EMBL" id="OGM33398.1"/>
    </source>
</evidence>
<reference evidence="1 2" key="1">
    <citation type="journal article" date="2016" name="Nat. Commun.">
        <title>Thousands of microbial genomes shed light on interconnected biogeochemical processes in an aquifer system.</title>
        <authorList>
            <person name="Anantharaman K."/>
            <person name="Brown C.T."/>
            <person name="Hug L.A."/>
            <person name="Sharon I."/>
            <person name="Castelle C.J."/>
            <person name="Probst A.J."/>
            <person name="Thomas B.C."/>
            <person name="Singh A."/>
            <person name="Wilkins M.J."/>
            <person name="Karaoz U."/>
            <person name="Brodie E.L."/>
            <person name="Williams K.H."/>
            <person name="Hubbard S.S."/>
            <person name="Banfield J.F."/>
        </authorList>
    </citation>
    <scope>NUCLEOTIDE SEQUENCE [LARGE SCALE GENOMIC DNA]</scope>
</reference>
<dbReference type="Proteomes" id="UP000178870">
    <property type="component" value="Unassembled WGS sequence"/>
</dbReference>
<evidence type="ECO:0000313" key="2">
    <source>
        <dbReference type="Proteomes" id="UP000178870"/>
    </source>
</evidence>